<dbReference type="InterPro" id="IPR041679">
    <property type="entry name" value="DNA2/NAM7-like_C"/>
</dbReference>
<dbReference type="PANTHER" id="PTHR43788">
    <property type="entry name" value="DNA2/NAM7 HELICASE FAMILY MEMBER"/>
    <property type="match status" value="1"/>
</dbReference>
<evidence type="ECO:0000256" key="3">
    <source>
        <dbReference type="ARBA" id="ARBA00022806"/>
    </source>
</evidence>
<keyword evidence="3" id="KW-0347">Helicase</keyword>
<evidence type="ECO:0000313" key="7">
    <source>
        <dbReference type="Proteomes" id="UP000050761"/>
    </source>
</evidence>
<accession>A0A3P8FTM3</accession>
<evidence type="ECO:0000256" key="4">
    <source>
        <dbReference type="ARBA" id="ARBA00022840"/>
    </source>
</evidence>
<evidence type="ECO:0000256" key="1">
    <source>
        <dbReference type="ARBA" id="ARBA00022741"/>
    </source>
</evidence>
<dbReference type="AlphaFoldDB" id="A0A183GXD2"/>
<keyword evidence="2" id="KW-0378">Hydrolase</keyword>
<dbReference type="SUPFAM" id="SSF52540">
    <property type="entry name" value="P-loop containing nucleoside triphosphate hydrolases"/>
    <property type="match status" value="1"/>
</dbReference>
<evidence type="ECO:0000313" key="8">
    <source>
        <dbReference type="WBParaSite" id="HPBE_0002735201-mRNA-1"/>
    </source>
</evidence>
<keyword evidence="7" id="KW-1185">Reference proteome</keyword>
<feature type="domain" description="DNA2/NAM7 helicase-like C-terminal" evidence="5">
    <location>
        <begin position="5"/>
        <end position="61"/>
    </location>
</feature>
<name>A0A183GXD2_HELPZ</name>
<dbReference type="OrthoDB" id="5876623at2759"/>
<dbReference type="PANTHER" id="PTHR43788:SF16">
    <property type="entry name" value="HELICASE WITH ZINC FINGER 2"/>
    <property type="match status" value="1"/>
</dbReference>
<keyword evidence="1" id="KW-0547">Nucleotide-binding</keyword>
<dbReference type="InterPro" id="IPR050534">
    <property type="entry name" value="Coronavir_polyprotein_1ab"/>
</dbReference>
<dbReference type="InterPro" id="IPR047187">
    <property type="entry name" value="SF1_C_Upf1"/>
</dbReference>
<keyword evidence="4" id="KW-0067">ATP-binding</keyword>
<dbReference type="GO" id="GO:0005524">
    <property type="term" value="F:ATP binding"/>
    <property type="evidence" value="ECO:0007669"/>
    <property type="project" value="UniProtKB-KW"/>
</dbReference>
<protein>
    <submittedName>
        <fullName evidence="8">AAA_12 domain-containing protein</fullName>
    </submittedName>
</protein>
<dbReference type="EMBL" id="UZAH01043254">
    <property type="protein sequence ID" value="VDP63048.1"/>
    <property type="molecule type" value="Genomic_DNA"/>
</dbReference>
<dbReference type="Proteomes" id="UP000050761">
    <property type="component" value="Unassembled WGS sequence"/>
</dbReference>
<sequence length="94" mass="10512">MQRGITLFTVDSVQGKEMDIVIVLTSRSDVSPASGEFLDDPKRMNVAITRCRHGQFILGHASALRNLANWGRLVRWAKEARVIVSTESLRNVFA</sequence>
<reference evidence="8" key="2">
    <citation type="submission" date="2019-09" db="UniProtKB">
        <authorList>
            <consortium name="WormBaseParasite"/>
        </authorList>
    </citation>
    <scope>IDENTIFICATION</scope>
</reference>
<dbReference type="WBParaSite" id="HPBE_0002735201-mRNA-1">
    <property type="protein sequence ID" value="HPBE_0002735201-mRNA-1"/>
    <property type="gene ID" value="HPBE_0002735201"/>
</dbReference>
<dbReference type="GO" id="GO:0016787">
    <property type="term" value="F:hydrolase activity"/>
    <property type="evidence" value="ECO:0007669"/>
    <property type="project" value="UniProtKB-KW"/>
</dbReference>
<proteinExistence type="predicted"/>
<dbReference type="Pfam" id="PF13087">
    <property type="entry name" value="AAA_12"/>
    <property type="match status" value="1"/>
</dbReference>
<evidence type="ECO:0000256" key="2">
    <source>
        <dbReference type="ARBA" id="ARBA00022801"/>
    </source>
</evidence>
<gene>
    <name evidence="6" type="ORF">HPBE_LOCUS27351</name>
</gene>
<evidence type="ECO:0000313" key="6">
    <source>
        <dbReference type="EMBL" id="VDP63048.1"/>
    </source>
</evidence>
<dbReference type="Gene3D" id="3.40.50.300">
    <property type="entry name" value="P-loop containing nucleotide triphosphate hydrolases"/>
    <property type="match status" value="1"/>
</dbReference>
<organism evidence="7 8">
    <name type="scientific">Heligmosomoides polygyrus</name>
    <name type="common">Parasitic roundworm</name>
    <dbReference type="NCBI Taxonomy" id="6339"/>
    <lineage>
        <taxon>Eukaryota</taxon>
        <taxon>Metazoa</taxon>
        <taxon>Ecdysozoa</taxon>
        <taxon>Nematoda</taxon>
        <taxon>Chromadorea</taxon>
        <taxon>Rhabditida</taxon>
        <taxon>Rhabditina</taxon>
        <taxon>Rhabditomorpha</taxon>
        <taxon>Strongyloidea</taxon>
        <taxon>Heligmosomidae</taxon>
        <taxon>Heligmosomoides</taxon>
    </lineage>
</organism>
<reference evidence="6 7" key="1">
    <citation type="submission" date="2018-11" db="EMBL/GenBank/DDBJ databases">
        <authorList>
            <consortium name="Pathogen Informatics"/>
        </authorList>
    </citation>
    <scope>NUCLEOTIDE SEQUENCE [LARGE SCALE GENOMIC DNA]</scope>
</reference>
<dbReference type="InterPro" id="IPR027417">
    <property type="entry name" value="P-loop_NTPase"/>
</dbReference>
<dbReference type="CDD" id="cd18808">
    <property type="entry name" value="SF1_C_Upf1"/>
    <property type="match status" value="1"/>
</dbReference>
<dbReference type="GO" id="GO:0043139">
    <property type="term" value="F:5'-3' DNA helicase activity"/>
    <property type="evidence" value="ECO:0007669"/>
    <property type="project" value="TreeGrafter"/>
</dbReference>
<evidence type="ECO:0000259" key="5">
    <source>
        <dbReference type="Pfam" id="PF13087"/>
    </source>
</evidence>
<accession>A0A183GXD2</accession>